<dbReference type="OrthoDB" id="68020at2759"/>
<reference evidence="3" key="1">
    <citation type="submission" date="2017-08" db="EMBL/GenBank/DDBJ databases">
        <title>Assembly of the North American Bullfrog Genome.</title>
        <authorList>
            <person name="Warren R.L."/>
            <person name="Vandervalk B.P."/>
            <person name="Kucuk E."/>
            <person name="Birol I."/>
            <person name="Helbing C."/>
            <person name="Pandoh P."/>
            <person name="Behsaz B."/>
            <person name="Mohamadi H."/>
            <person name="Chu J."/>
            <person name="Jackman S."/>
            <person name="Hammond S.A."/>
            <person name="Veldhoen N."/>
            <person name="Kirk H."/>
            <person name="Zhao Y."/>
            <person name="Coope R."/>
            <person name="Pleasance S."/>
            <person name="Moore R."/>
            <person name="Holt R."/>
        </authorList>
    </citation>
    <scope>NUCLEOTIDE SEQUENCE</scope>
    <source>
        <strain evidence="3">Bruno</strain>
        <tissue evidence="3">Liver</tissue>
    </source>
</reference>
<name>A0A2G9S5V9_AQUCT</name>
<dbReference type="GO" id="GO:0003677">
    <property type="term" value="F:DNA binding"/>
    <property type="evidence" value="ECO:0007669"/>
    <property type="project" value="InterPro"/>
</dbReference>
<protein>
    <recommendedName>
        <fullName evidence="2">GTF3C1 extended winged-helix domain-containing protein</fullName>
    </recommendedName>
</protein>
<feature type="compositionally biased region" description="Basic and acidic residues" evidence="1">
    <location>
        <begin position="148"/>
        <end position="157"/>
    </location>
</feature>
<dbReference type="PANTHER" id="PTHR15180">
    <property type="entry name" value="GENERAL TRANSCRIPTION FACTOR 3C POLYPEPTIDE 1"/>
    <property type="match status" value="1"/>
</dbReference>
<dbReference type="CDD" id="cd16169">
    <property type="entry name" value="Tau138_eWH"/>
    <property type="match status" value="1"/>
</dbReference>
<dbReference type="InterPro" id="IPR035625">
    <property type="entry name" value="Tfc3-like_eWH"/>
</dbReference>
<gene>
    <name evidence="3" type="ORF">AB205_0187920</name>
</gene>
<feature type="domain" description="GTF3C1 extended winged-helix" evidence="2">
    <location>
        <begin position="172"/>
        <end position="249"/>
    </location>
</feature>
<feature type="non-terminal residue" evidence="3">
    <location>
        <position position="249"/>
    </location>
</feature>
<dbReference type="GO" id="GO:0006384">
    <property type="term" value="P:transcription initiation at RNA polymerase III promoter"/>
    <property type="evidence" value="ECO:0007669"/>
    <property type="project" value="InterPro"/>
</dbReference>
<dbReference type="PANTHER" id="PTHR15180:SF1">
    <property type="entry name" value="GENERAL TRANSCRIPTION FACTOR 3C POLYPEPTIDE 1"/>
    <property type="match status" value="1"/>
</dbReference>
<evidence type="ECO:0000313" key="3">
    <source>
        <dbReference type="EMBL" id="PIO35465.1"/>
    </source>
</evidence>
<evidence type="ECO:0000259" key="2">
    <source>
        <dbReference type="Pfam" id="PF24101"/>
    </source>
</evidence>
<dbReference type="AlphaFoldDB" id="A0A2G9S5V9"/>
<evidence type="ECO:0000256" key="1">
    <source>
        <dbReference type="SAM" id="MobiDB-lite"/>
    </source>
</evidence>
<dbReference type="EMBL" id="KV926271">
    <property type="protein sequence ID" value="PIO35465.1"/>
    <property type="molecule type" value="Genomic_DNA"/>
</dbReference>
<organism evidence="3">
    <name type="scientific">Aquarana catesbeiana</name>
    <name type="common">American bullfrog</name>
    <name type="synonym">Rana catesbeiana</name>
    <dbReference type="NCBI Taxonomy" id="8400"/>
    <lineage>
        <taxon>Eukaryota</taxon>
        <taxon>Metazoa</taxon>
        <taxon>Chordata</taxon>
        <taxon>Craniata</taxon>
        <taxon>Vertebrata</taxon>
        <taxon>Euteleostomi</taxon>
        <taxon>Amphibia</taxon>
        <taxon>Batrachia</taxon>
        <taxon>Anura</taxon>
        <taxon>Neobatrachia</taxon>
        <taxon>Ranoidea</taxon>
        <taxon>Ranidae</taxon>
        <taxon>Aquarana</taxon>
    </lineage>
</organism>
<sequence length="249" mass="28214">GFMEDEGRQRTTKFISHVFVEESELRKQFLEEKAKSEQLSLINSAPLQNVEDDKAMYTENNPAADLQISEDERDDLSEYIARTSTPLPSSKGKSNLQLAELDKISVASENNCSRDSLHLESNFSMQSAIEDNDDVSVIEEVLASEKLKHDTTSETKKGKGSSKSGTLEKSRETYRLLKRRNIIVETVKNLRLVESLFTLQKMIVEQERLEGVSTKCCKKSIVRLVHKLSQEGLVRLYRTVVVQDGISKK</sequence>
<dbReference type="GO" id="GO:0042791">
    <property type="term" value="P:5S class rRNA transcription by RNA polymerase III"/>
    <property type="evidence" value="ECO:0007669"/>
    <property type="project" value="TreeGrafter"/>
</dbReference>
<feature type="region of interest" description="Disordered" evidence="1">
    <location>
        <begin position="148"/>
        <end position="168"/>
    </location>
</feature>
<dbReference type="GO" id="GO:0000127">
    <property type="term" value="C:transcription factor TFIIIC complex"/>
    <property type="evidence" value="ECO:0007669"/>
    <property type="project" value="InterPro"/>
</dbReference>
<feature type="non-terminal residue" evidence="3">
    <location>
        <position position="1"/>
    </location>
</feature>
<dbReference type="Pfam" id="PF24101">
    <property type="entry name" value="WHD_GTF3C1"/>
    <property type="match status" value="1"/>
</dbReference>
<dbReference type="InterPro" id="IPR044210">
    <property type="entry name" value="Tfc3-like"/>
</dbReference>
<proteinExistence type="predicted"/>
<accession>A0A2G9S5V9</accession>
<dbReference type="InterPro" id="IPR056467">
    <property type="entry name" value="eWH_GTF3C1"/>
</dbReference>